<reference evidence="3 4" key="1">
    <citation type="submission" date="2014-09" db="EMBL/GenBank/DDBJ databases">
        <title>Vibrio maritimus JCM 19235. (C45) whole genome shotgun sequence.</title>
        <authorList>
            <person name="Sawabe T."/>
            <person name="Meirelles P."/>
            <person name="Nakanishi M."/>
            <person name="Sayaka M."/>
            <person name="Hattori M."/>
            <person name="Ohkuma M."/>
        </authorList>
    </citation>
    <scope>NUCLEOTIDE SEQUENCE [LARGE SCALE GENOMIC DNA]</scope>
    <source>
        <strain evidence="4">JCM19235</strain>
    </source>
</reference>
<dbReference type="STRING" id="990268.JCM19235_3429"/>
<protein>
    <submittedName>
        <fullName evidence="3">Alginate lyase</fullName>
        <ecNumber evidence="3">4.2.2.3</ecNumber>
    </submittedName>
</protein>
<comment type="caution">
    <text evidence="3">The sequence shown here is derived from an EMBL/GenBank/DDBJ whole genome shotgun (WGS) entry which is preliminary data.</text>
</comment>
<feature type="region of interest" description="Disordered" evidence="1">
    <location>
        <begin position="1"/>
        <end position="28"/>
    </location>
</feature>
<evidence type="ECO:0000259" key="2">
    <source>
        <dbReference type="Pfam" id="PF08787"/>
    </source>
</evidence>
<sequence>MTGCNSDSSSGGTIPPEEGSPPNEGEYAWDIDQWKITIPASKDDWYGSGGTSAAELEPQHCVSSKDVLSNDSVIYHKPHDVTFFEVEDERMVFRANMGFGTTTANSNYIRSELRELFNAQRIGTCSTSSSNTSWFIDDKATNTQHHTLKSTVSVDEYPNISGQEPKVIVGQVHGWKIKQALVKLQWDGPSKPVRAILNKDFYKNNQSCEEGTSKYPECKDWSFSVNLGTYPANMDWNYEITVDGNGIVMRTSDTDGSNVKQHALAWGEEYHDTNNGTVTLAEGWADADVAYYFKAGIYPQFRPDEKYAGELFEVSFSEVEISHTSN</sequence>
<accession>A0A090SM19</accession>
<evidence type="ECO:0000313" key="3">
    <source>
        <dbReference type="EMBL" id="GAL20427.1"/>
    </source>
</evidence>
<dbReference type="Pfam" id="PF08787">
    <property type="entry name" value="Alginate_lyase2"/>
    <property type="match status" value="1"/>
</dbReference>
<evidence type="ECO:0000256" key="1">
    <source>
        <dbReference type="SAM" id="MobiDB-lite"/>
    </source>
</evidence>
<feature type="compositionally biased region" description="Polar residues" evidence="1">
    <location>
        <begin position="1"/>
        <end position="12"/>
    </location>
</feature>
<keyword evidence="3" id="KW-0456">Lyase</keyword>
<gene>
    <name evidence="3" type="ORF">JCM19235_3429</name>
</gene>
<dbReference type="EC" id="4.2.2.3" evidence="3"/>
<feature type="compositionally biased region" description="Low complexity" evidence="1">
    <location>
        <begin position="15"/>
        <end position="26"/>
    </location>
</feature>
<dbReference type="Proteomes" id="UP000029228">
    <property type="component" value="Unassembled WGS sequence"/>
</dbReference>
<dbReference type="Gene3D" id="2.60.120.200">
    <property type="match status" value="1"/>
</dbReference>
<keyword evidence="4" id="KW-1185">Reference proteome</keyword>
<dbReference type="GO" id="GO:0045135">
    <property type="term" value="F:poly(beta-D-mannuronate) lyase activity"/>
    <property type="evidence" value="ECO:0007669"/>
    <property type="project" value="UniProtKB-EC"/>
</dbReference>
<evidence type="ECO:0000313" key="4">
    <source>
        <dbReference type="Proteomes" id="UP000029228"/>
    </source>
</evidence>
<name>A0A090SM19_9VIBR</name>
<dbReference type="InterPro" id="IPR013320">
    <property type="entry name" value="ConA-like_dom_sf"/>
</dbReference>
<feature type="domain" description="Alginate lyase 2" evidence="2">
    <location>
        <begin position="29"/>
        <end position="323"/>
    </location>
</feature>
<proteinExistence type="predicted"/>
<dbReference type="EMBL" id="BBMR01000006">
    <property type="protein sequence ID" value="GAL20427.1"/>
    <property type="molecule type" value="Genomic_DNA"/>
</dbReference>
<organism evidence="3 4">
    <name type="scientific">Vibrio maritimus</name>
    <dbReference type="NCBI Taxonomy" id="990268"/>
    <lineage>
        <taxon>Bacteria</taxon>
        <taxon>Pseudomonadati</taxon>
        <taxon>Pseudomonadota</taxon>
        <taxon>Gammaproteobacteria</taxon>
        <taxon>Vibrionales</taxon>
        <taxon>Vibrionaceae</taxon>
        <taxon>Vibrio</taxon>
    </lineage>
</organism>
<dbReference type="AlphaFoldDB" id="A0A090SM19"/>
<dbReference type="SUPFAM" id="SSF49899">
    <property type="entry name" value="Concanavalin A-like lectins/glucanases"/>
    <property type="match status" value="1"/>
</dbReference>
<dbReference type="InterPro" id="IPR014895">
    <property type="entry name" value="Alginate_lyase_2"/>
</dbReference>